<organism evidence="10 11">
    <name type="scientific">Endozoicomonas gorgoniicola</name>
    <dbReference type="NCBI Taxonomy" id="1234144"/>
    <lineage>
        <taxon>Bacteria</taxon>
        <taxon>Pseudomonadati</taxon>
        <taxon>Pseudomonadota</taxon>
        <taxon>Gammaproteobacteria</taxon>
        <taxon>Oceanospirillales</taxon>
        <taxon>Endozoicomonadaceae</taxon>
        <taxon>Endozoicomonas</taxon>
    </lineage>
</organism>
<dbReference type="SUPFAM" id="SSF103473">
    <property type="entry name" value="MFS general substrate transporter"/>
    <property type="match status" value="1"/>
</dbReference>
<evidence type="ECO:0000313" key="11">
    <source>
        <dbReference type="Proteomes" id="UP001209854"/>
    </source>
</evidence>
<feature type="transmembrane region" description="Helical" evidence="8">
    <location>
        <begin position="20"/>
        <end position="45"/>
    </location>
</feature>
<dbReference type="Gene3D" id="1.20.1250.20">
    <property type="entry name" value="MFS general substrate transporter like domains"/>
    <property type="match status" value="1"/>
</dbReference>
<keyword evidence="11" id="KW-1185">Reference proteome</keyword>
<accession>A0ABT3MUX2</accession>
<dbReference type="PROSITE" id="PS50850">
    <property type="entry name" value="MFS"/>
    <property type="match status" value="1"/>
</dbReference>
<dbReference type="InterPro" id="IPR051084">
    <property type="entry name" value="H+-coupled_symporters"/>
</dbReference>
<evidence type="ECO:0000313" key="10">
    <source>
        <dbReference type="EMBL" id="MCW7552883.1"/>
    </source>
</evidence>
<keyword evidence="4 8" id="KW-0812">Transmembrane</keyword>
<evidence type="ECO:0000256" key="2">
    <source>
        <dbReference type="ARBA" id="ARBA00022448"/>
    </source>
</evidence>
<evidence type="ECO:0000256" key="6">
    <source>
        <dbReference type="ARBA" id="ARBA00022989"/>
    </source>
</evidence>
<keyword evidence="6 8" id="KW-1133">Transmembrane helix</keyword>
<evidence type="ECO:0000256" key="8">
    <source>
        <dbReference type="SAM" id="Phobius"/>
    </source>
</evidence>
<comment type="subcellular location">
    <subcellularLocation>
        <location evidence="1">Cell membrane</location>
        <topology evidence="1">Multi-pass membrane protein</topology>
    </subcellularLocation>
</comment>
<feature type="transmembrane region" description="Helical" evidence="8">
    <location>
        <begin position="57"/>
        <end position="79"/>
    </location>
</feature>
<keyword evidence="3" id="KW-1003">Cell membrane</keyword>
<dbReference type="Proteomes" id="UP001209854">
    <property type="component" value="Unassembled WGS sequence"/>
</dbReference>
<dbReference type="PANTHER" id="PTHR43528">
    <property type="entry name" value="ALPHA-KETOGLUTARATE PERMEASE"/>
    <property type="match status" value="1"/>
</dbReference>
<evidence type="ECO:0000256" key="3">
    <source>
        <dbReference type="ARBA" id="ARBA00022475"/>
    </source>
</evidence>
<evidence type="ECO:0000256" key="1">
    <source>
        <dbReference type="ARBA" id="ARBA00004651"/>
    </source>
</evidence>
<comment type="caution">
    <text evidence="10">The sequence shown here is derived from an EMBL/GenBank/DDBJ whole genome shotgun (WGS) entry which is preliminary data.</text>
</comment>
<feature type="transmembrane region" description="Helical" evidence="8">
    <location>
        <begin position="91"/>
        <end position="109"/>
    </location>
</feature>
<feature type="transmembrane region" description="Helical" evidence="8">
    <location>
        <begin position="190"/>
        <end position="209"/>
    </location>
</feature>
<dbReference type="Pfam" id="PF07690">
    <property type="entry name" value="MFS_1"/>
    <property type="match status" value="1"/>
</dbReference>
<evidence type="ECO:0000259" key="9">
    <source>
        <dbReference type="PROSITE" id="PS50850"/>
    </source>
</evidence>
<dbReference type="InterPro" id="IPR011701">
    <property type="entry name" value="MFS"/>
</dbReference>
<sequence>MADIITMKLNSPELNKLKLLLMISAGGMLEAYDFIVYGLLTAYISPLFFPHYEVQQSLLIAFAIFAVGYLSRPLGGFIFGHQGDRHGRKHPLTMTLLLMAFATVSIGLLPDYYSAGIWSPILLIALRFIQGLSMGGEVGGVYTYISEVFEDNKGLAIAIIASGMELGILLGQVVHSCLIRVLGTQGMVDFGWRIPFLIGGILGIVGYIIRKNSLESGAFIRIKNLNRIARQYFPIPK</sequence>
<evidence type="ECO:0000256" key="4">
    <source>
        <dbReference type="ARBA" id="ARBA00022692"/>
    </source>
</evidence>
<reference evidence="10 11" key="1">
    <citation type="submission" date="2022-10" db="EMBL/GenBank/DDBJ databases">
        <title>High-quality genome sequences of two octocoral-associated bacteria, Endozoicomonas euniceicola EF212 and Endozoicomonas gorgoniicola PS125.</title>
        <authorList>
            <person name="Chiou Y.-J."/>
            <person name="Chen Y.-H."/>
        </authorList>
    </citation>
    <scope>NUCLEOTIDE SEQUENCE [LARGE SCALE GENOMIC DNA]</scope>
    <source>
        <strain evidence="10 11">PS125</strain>
    </source>
</reference>
<dbReference type="EMBL" id="JAPFCC010000001">
    <property type="protein sequence ID" value="MCW7552883.1"/>
    <property type="molecule type" value="Genomic_DNA"/>
</dbReference>
<keyword evidence="5" id="KW-0769">Symport</keyword>
<evidence type="ECO:0000256" key="5">
    <source>
        <dbReference type="ARBA" id="ARBA00022847"/>
    </source>
</evidence>
<feature type="domain" description="Major facilitator superfamily (MFS) profile" evidence="9">
    <location>
        <begin position="19"/>
        <end position="237"/>
    </location>
</feature>
<name>A0ABT3MUX2_9GAMM</name>
<keyword evidence="2" id="KW-0813">Transport</keyword>
<keyword evidence="7 8" id="KW-0472">Membrane</keyword>
<dbReference type="RefSeq" id="WP_262567787.1">
    <property type="nucleotide sequence ID" value="NZ_JAPFCC010000001.1"/>
</dbReference>
<protein>
    <submittedName>
        <fullName evidence="10">MFS transporter</fullName>
    </submittedName>
</protein>
<feature type="transmembrane region" description="Helical" evidence="8">
    <location>
        <begin position="121"/>
        <end position="142"/>
    </location>
</feature>
<proteinExistence type="predicted"/>
<dbReference type="InterPro" id="IPR036259">
    <property type="entry name" value="MFS_trans_sf"/>
</dbReference>
<gene>
    <name evidence="10" type="ORF">NX722_09555</name>
</gene>
<evidence type="ECO:0000256" key="7">
    <source>
        <dbReference type="ARBA" id="ARBA00023136"/>
    </source>
</evidence>
<dbReference type="PANTHER" id="PTHR43528:SF1">
    <property type="entry name" value="ALPHA-KETOGLUTARATE PERMEASE"/>
    <property type="match status" value="1"/>
</dbReference>
<dbReference type="InterPro" id="IPR020846">
    <property type="entry name" value="MFS_dom"/>
</dbReference>
<feature type="transmembrane region" description="Helical" evidence="8">
    <location>
        <begin position="154"/>
        <end position="175"/>
    </location>
</feature>